<accession>A0AAV5L7I1</accession>
<dbReference type="Proteomes" id="UP001054252">
    <property type="component" value="Unassembled WGS sequence"/>
</dbReference>
<evidence type="ECO:0000256" key="1">
    <source>
        <dbReference type="SAM" id="SignalP"/>
    </source>
</evidence>
<proteinExistence type="predicted"/>
<dbReference type="EMBL" id="BPVZ01000098">
    <property type="protein sequence ID" value="GKV32876.1"/>
    <property type="molecule type" value="Genomic_DNA"/>
</dbReference>
<organism evidence="2 3">
    <name type="scientific">Rubroshorea leprosula</name>
    <dbReference type="NCBI Taxonomy" id="152421"/>
    <lineage>
        <taxon>Eukaryota</taxon>
        <taxon>Viridiplantae</taxon>
        <taxon>Streptophyta</taxon>
        <taxon>Embryophyta</taxon>
        <taxon>Tracheophyta</taxon>
        <taxon>Spermatophyta</taxon>
        <taxon>Magnoliopsida</taxon>
        <taxon>eudicotyledons</taxon>
        <taxon>Gunneridae</taxon>
        <taxon>Pentapetalae</taxon>
        <taxon>rosids</taxon>
        <taxon>malvids</taxon>
        <taxon>Malvales</taxon>
        <taxon>Dipterocarpaceae</taxon>
        <taxon>Rubroshorea</taxon>
    </lineage>
</organism>
<evidence type="ECO:0000313" key="3">
    <source>
        <dbReference type="Proteomes" id="UP001054252"/>
    </source>
</evidence>
<keyword evidence="1" id="KW-0732">Signal</keyword>
<evidence type="ECO:0000313" key="2">
    <source>
        <dbReference type="EMBL" id="GKV32876.1"/>
    </source>
</evidence>
<gene>
    <name evidence="2" type="ORF">SLEP1_g41441</name>
</gene>
<name>A0AAV5L7I1_9ROSI</name>
<reference evidence="2 3" key="1">
    <citation type="journal article" date="2021" name="Commun. Biol.">
        <title>The genome of Shorea leprosula (Dipterocarpaceae) highlights the ecological relevance of drought in aseasonal tropical rainforests.</title>
        <authorList>
            <person name="Ng K.K.S."/>
            <person name="Kobayashi M.J."/>
            <person name="Fawcett J.A."/>
            <person name="Hatakeyama M."/>
            <person name="Paape T."/>
            <person name="Ng C.H."/>
            <person name="Ang C.C."/>
            <person name="Tnah L.H."/>
            <person name="Lee C.T."/>
            <person name="Nishiyama T."/>
            <person name="Sese J."/>
            <person name="O'Brien M.J."/>
            <person name="Copetti D."/>
            <person name="Mohd Noor M.I."/>
            <person name="Ong R.C."/>
            <person name="Putra M."/>
            <person name="Sireger I.Z."/>
            <person name="Indrioko S."/>
            <person name="Kosugi Y."/>
            <person name="Izuno A."/>
            <person name="Isagi Y."/>
            <person name="Lee S.L."/>
            <person name="Shimizu K.K."/>
        </authorList>
    </citation>
    <scope>NUCLEOTIDE SEQUENCE [LARGE SCALE GENOMIC DNA]</scope>
    <source>
        <strain evidence="2">214</strain>
    </source>
</reference>
<comment type="caution">
    <text evidence="2">The sequence shown here is derived from an EMBL/GenBank/DDBJ whole genome shotgun (WGS) entry which is preliminary data.</text>
</comment>
<feature type="signal peptide" evidence="1">
    <location>
        <begin position="1"/>
        <end position="21"/>
    </location>
</feature>
<protein>
    <submittedName>
        <fullName evidence="2">Uncharacterized protein</fullName>
    </submittedName>
</protein>
<dbReference type="AlphaFoldDB" id="A0AAV5L7I1"/>
<sequence>MAVKGVLLVLVVLMMSATVFGGAGEVACIRNCEKNCPTHPPTAKCASDCAIDCQHEAPKLKLRCFFKNCTKFENDTDGFQKCLKVCSS</sequence>
<feature type="chain" id="PRO_5043630009" evidence="1">
    <location>
        <begin position="22"/>
        <end position="88"/>
    </location>
</feature>
<keyword evidence="3" id="KW-1185">Reference proteome</keyword>